<feature type="domain" description="PAC" evidence="10">
    <location>
        <begin position="93"/>
        <end position="145"/>
    </location>
</feature>
<evidence type="ECO:0000259" key="9">
    <source>
        <dbReference type="PROSITE" id="PS50112"/>
    </source>
</evidence>
<keyword evidence="5" id="KW-0418">Kinase</keyword>
<dbReference type="InterPro" id="IPR036097">
    <property type="entry name" value="HisK_dim/P_sf"/>
</dbReference>
<gene>
    <name evidence="11" type="ORF">ENR64_00765</name>
</gene>
<evidence type="ECO:0000256" key="2">
    <source>
        <dbReference type="ARBA" id="ARBA00012438"/>
    </source>
</evidence>
<name>A0A7C3KD14_9CYAN</name>
<evidence type="ECO:0000256" key="6">
    <source>
        <dbReference type="ARBA" id="ARBA00023012"/>
    </source>
</evidence>
<dbReference type="SUPFAM" id="SSF55874">
    <property type="entry name" value="ATPase domain of HSP90 chaperone/DNA topoisomerase II/histidine kinase"/>
    <property type="match status" value="1"/>
</dbReference>
<proteinExistence type="predicted"/>
<evidence type="ECO:0000256" key="5">
    <source>
        <dbReference type="ARBA" id="ARBA00022777"/>
    </source>
</evidence>
<dbReference type="Pfam" id="PF08447">
    <property type="entry name" value="PAS_3"/>
    <property type="match status" value="1"/>
</dbReference>
<feature type="domain" description="PAC" evidence="10">
    <location>
        <begin position="226"/>
        <end position="280"/>
    </location>
</feature>
<dbReference type="InterPro" id="IPR013655">
    <property type="entry name" value="PAS_fold_3"/>
</dbReference>
<dbReference type="PANTHER" id="PTHR43304:SF1">
    <property type="entry name" value="PAC DOMAIN-CONTAINING PROTEIN"/>
    <property type="match status" value="1"/>
</dbReference>
<evidence type="ECO:0000313" key="11">
    <source>
        <dbReference type="EMBL" id="HFM96302.1"/>
    </source>
</evidence>
<dbReference type="Gene3D" id="3.30.565.10">
    <property type="entry name" value="Histidine kinase-like ATPase, C-terminal domain"/>
    <property type="match status" value="1"/>
</dbReference>
<dbReference type="EMBL" id="DSRU01000013">
    <property type="protein sequence ID" value="HFM96302.1"/>
    <property type="molecule type" value="Genomic_DNA"/>
</dbReference>
<dbReference type="PROSITE" id="PS50113">
    <property type="entry name" value="PAC"/>
    <property type="match status" value="2"/>
</dbReference>
<evidence type="ECO:0000256" key="1">
    <source>
        <dbReference type="ARBA" id="ARBA00000085"/>
    </source>
</evidence>
<dbReference type="SUPFAM" id="SSF55785">
    <property type="entry name" value="PYP-like sensor domain (PAS domain)"/>
    <property type="match status" value="2"/>
</dbReference>
<protein>
    <recommendedName>
        <fullName evidence="2">histidine kinase</fullName>
        <ecNumber evidence="2">2.7.13.3</ecNumber>
    </recommendedName>
</protein>
<evidence type="ECO:0000256" key="3">
    <source>
        <dbReference type="ARBA" id="ARBA00022553"/>
    </source>
</evidence>
<dbReference type="InterPro" id="IPR036890">
    <property type="entry name" value="HATPase_C_sf"/>
</dbReference>
<feature type="coiled-coil region" evidence="7">
    <location>
        <begin position="271"/>
        <end position="305"/>
    </location>
</feature>
<dbReference type="NCBIfam" id="TIGR00229">
    <property type="entry name" value="sensory_box"/>
    <property type="match status" value="2"/>
</dbReference>
<dbReference type="InterPro" id="IPR000014">
    <property type="entry name" value="PAS"/>
</dbReference>
<comment type="caution">
    <text evidence="11">The sequence shown here is derived from an EMBL/GenBank/DDBJ whole genome shotgun (WGS) entry which is preliminary data.</text>
</comment>
<dbReference type="PANTHER" id="PTHR43304">
    <property type="entry name" value="PHYTOCHROME-LIKE PROTEIN CPH1"/>
    <property type="match status" value="1"/>
</dbReference>
<dbReference type="Pfam" id="PF02518">
    <property type="entry name" value="HATPase_c"/>
    <property type="match status" value="1"/>
</dbReference>
<sequence length="527" mass="59667">MYQLNPFDHGFSSNSECQDRIALAISAAEIGIWDWDIQANTVYWNVFHEKFWGYEPSSALRTYEEWASRVHPEDLAVIESLIQQNLTSTTEQFKVEYRVLQADSSVCWVKANGRIYRAASGEARRMIGTLLDITDQKQAEAALRKSEKLAQWRLAEIESIYATAPVGLCFLDREFHYLRINQHLAEINGLSIEDHIGRTVKEVLPGLGEAQEAYFQQVLASGEPLLDVEVRGTTPAQPGVQRVWLVSYYPLKQTNGQPIGINIVAQEITDRKRAEQALETQNLELSRLNKTLTSLATRLKQQNQELDQFTSVVSHDLKAPLRGVANLSEWLEEDLEGQLSPDNYMQLRLLRQRVSQMQALIEGLLQYSRLGRTQEALKTVGVRELLNEVIDLLAPPPTFVFDISPDLPTLQARRLLLAQVFTNLIGNAIKHHPRPDGRIQISVIEHQDSYEFLVADDGEGIPQQYHDRIFTMFQTLDNKQTTTNTGIGLAIVKKIVESEGGSVALESAPQQGATFRFTWLKQPFVDE</sequence>
<dbReference type="InterPro" id="IPR005467">
    <property type="entry name" value="His_kinase_dom"/>
</dbReference>
<dbReference type="SMART" id="SM00388">
    <property type="entry name" value="HisKA"/>
    <property type="match status" value="1"/>
</dbReference>
<dbReference type="SMART" id="SM00091">
    <property type="entry name" value="PAS"/>
    <property type="match status" value="2"/>
</dbReference>
<keyword evidence="6" id="KW-0902">Two-component regulatory system</keyword>
<dbReference type="InterPro" id="IPR052162">
    <property type="entry name" value="Sensor_kinase/Photoreceptor"/>
</dbReference>
<dbReference type="InterPro" id="IPR004358">
    <property type="entry name" value="Sig_transdc_His_kin-like_C"/>
</dbReference>
<keyword evidence="4" id="KW-0808">Transferase</keyword>
<dbReference type="Gene3D" id="2.10.70.100">
    <property type="match status" value="1"/>
</dbReference>
<keyword evidence="3" id="KW-0597">Phosphoprotein</keyword>
<evidence type="ECO:0000259" key="8">
    <source>
        <dbReference type="PROSITE" id="PS50109"/>
    </source>
</evidence>
<evidence type="ECO:0000259" key="10">
    <source>
        <dbReference type="PROSITE" id="PS50113"/>
    </source>
</evidence>
<dbReference type="PRINTS" id="PR00344">
    <property type="entry name" value="BCTRLSENSOR"/>
</dbReference>
<dbReference type="SUPFAM" id="SSF47384">
    <property type="entry name" value="Homodimeric domain of signal transducing histidine kinase"/>
    <property type="match status" value="1"/>
</dbReference>
<dbReference type="InterPro" id="IPR000700">
    <property type="entry name" value="PAS-assoc_C"/>
</dbReference>
<dbReference type="SMART" id="SM00387">
    <property type="entry name" value="HATPase_c"/>
    <property type="match status" value="1"/>
</dbReference>
<dbReference type="Gene3D" id="1.10.287.130">
    <property type="match status" value="1"/>
</dbReference>
<accession>A0A7C3KD14</accession>
<feature type="domain" description="Histidine kinase" evidence="8">
    <location>
        <begin position="312"/>
        <end position="523"/>
    </location>
</feature>
<dbReference type="EC" id="2.7.13.3" evidence="2"/>
<dbReference type="CDD" id="cd00082">
    <property type="entry name" value="HisKA"/>
    <property type="match status" value="1"/>
</dbReference>
<dbReference type="PROSITE" id="PS50112">
    <property type="entry name" value="PAS"/>
    <property type="match status" value="1"/>
</dbReference>
<dbReference type="CDD" id="cd00075">
    <property type="entry name" value="HATPase"/>
    <property type="match status" value="1"/>
</dbReference>
<dbReference type="Pfam" id="PF00512">
    <property type="entry name" value="HisKA"/>
    <property type="match status" value="1"/>
</dbReference>
<dbReference type="CDD" id="cd00130">
    <property type="entry name" value="PAS"/>
    <property type="match status" value="2"/>
</dbReference>
<dbReference type="InterPro" id="IPR003594">
    <property type="entry name" value="HATPase_dom"/>
</dbReference>
<feature type="domain" description="PAS" evidence="9">
    <location>
        <begin position="17"/>
        <end position="89"/>
    </location>
</feature>
<dbReference type="InterPro" id="IPR001610">
    <property type="entry name" value="PAC"/>
</dbReference>
<dbReference type="Pfam" id="PF08448">
    <property type="entry name" value="PAS_4"/>
    <property type="match status" value="1"/>
</dbReference>
<keyword evidence="7" id="KW-0175">Coiled coil</keyword>
<dbReference type="AlphaFoldDB" id="A0A7C3KD14"/>
<dbReference type="GO" id="GO:0000155">
    <property type="term" value="F:phosphorelay sensor kinase activity"/>
    <property type="evidence" value="ECO:0007669"/>
    <property type="project" value="InterPro"/>
</dbReference>
<dbReference type="InterPro" id="IPR013656">
    <property type="entry name" value="PAS_4"/>
</dbReference>
<dbReference type="SMART" id="SM00086">
    <property type="entry name" value="PAC"/>
    <property type="match status" value="2"/>
</dbReference>
<comment type="catalytic activity">
    <reaction evidence="1">
        <text>ATP + protein L-histidine = ADP + protein N-phospho-L-histidine.</text>
        <dbReference type="EC" id="2.7.13.3"/>
    </reaction>
</comment>
<evidence type="ECO:0000256" key="7">
    <source>
        <dbReference type="SAM" id="Coils"/>
    </source>
</evidence>
<dbReference type="InterPro" id="IPR003661">
    <property type="entry name" value="HisK_dim/P_dom"/>
</dbReference>
<dbReference type="InterPro" id="IPR035965">
    <property type="entry name" value="PAS-like_dom_sf"/>
</dbReference>
<reference evidence="11" key="1">
    <citation type="journal article" date="2020" name="mSystems">
        <title>Genome- and Community-Level Interaction Insights into Carbon Utilization and Element Cycling Functions of Hydrothermarchaeota in Hydrothermal Sediment.</title>
        <authorList>
            <person name="Zhou Z."/>
            <person name="Liu Y."/>
            <person name="Xu W."/>
            <person name="Pan J."/>
            <person name="Luo Z.H."/>
            <person name="Li M."/>
        </authorList>
    </citation>
    <scope>NUCLEOTIDE SEQUENCE [LARGE SCALE GENOMIC DNA]</scope>
    <source>
        <strain evidence="11">SpSt-418</strain>
    </source>
</reference>
<evidence type="ECO:0000256" key="4">
    <source>
        <dbReference type="ARBA" id="ARBA00022679"/>
    </source>
</evidence>
<dbReference type="Gene3D" id="3.30.450.20">
    <property type="entry name" value="PAS domain"/>
    <property type="match status" value="2"/>
</dbReference>
<organism evidence="11">
    <name type="scientific">Oscillatoriales cyanobacterium SpSt-418</name>
    <dbReference type="NCBI Taxonomy" id="2282169"/>
    <lineage>
        <taxon>Bacteria</taxon>
        <taxon>Bacillati</taxon>
        <taxon>Cyanobacteriota</taxon>
        <taxon>Cyanophyceae</taxon>
        <taxon>Oscillatoriophycideae</taxon>
        <taxon>Oscillatoriales</taxon>
    </lineage>
</organism>
<dbReference type="PROSITE" id="PS50109">
    <property type="entry name" value="HIS_KIN"/>
    <property type="match status" value="1"/>
</dbReference>